<dbReference type="AlphaFoldDB" id="A0AAE0Y727"/>
<dbReference type="EMBL" id="JAWDGP010006885">
    <property type="protein sequence ID" value="KAK3733757.1"/>
    <property type="molecule type" value="Genomic_DNA"/>
</dbReference>
<sequence>MITLRAYTPDYSSKMVMNVAFWLSFMYSEASFPLPVPYGIACLLGPAILIPGTVPKAAFVDVIPRRRNVERRKVLEIYRTQDKTQASISFLLRQVRQPAVDQLMATARNKS</sequence>
<proteinExistence type="predicted"/>
<name>A0AAE0Y727_9GAST</name>
<evidence type="ECO:0000313" key="1">
    <source>
        <dbReference type="EMBL" id="KAK3733757.1"/>
    </source>
</evidence>
<reference evidence="1" key="1">
    <citation type="journal article" date="2023" name="G3 (Bethesda)">
        <title>A reference genome for the long-term kleptoplast-retaining sea slug Elysia crispata morphotype clarki.</title>
        <authorList>
            <person name="Eastman K.E."/>
            <person name="Pendleton A.L."/>
            <person name="Shaikh M.A."/>
            <person name="Suttiyut T."/>
            <person name="Ogas R."/>
            <person name="Tomko P."/>
            <person name="Gavelis G."/>
            <person name="Widhalm J.R."/>
            <person name="Wisecaver J.H."/>
        </authorList>
    </citation>
    <scope>NUCLEOTIDE SEQUENCE</scope>
    <source>
        <strain evidence="1">ECLA1</strain>
    </source>
</reference>
<protein>
    <submittedName>
        <fullName evidence="1">Uncharacterized protein</fullName>
    </submittedName>
</protein>
<dbReference type="Proteomes" id="UP001283361">
    <property type="component" value="Unassembled WGS sequence"/>
</dbReference>
<organism evidence="1 2">
    <name type="scientific">Elysia crispata</name>
    <name type="common">lettuce slug</name>
    <dbReference type="NCBI Taxonomy" id="231223"/>
    <lineage>
        <taxon>Eukaryota</taxon>
        <taxon>Metazoa</taxon>
        <taxon>Spiralia</taxon>
        <taxon>Lophotrochozoa</taxon>
        <taxon>Mollusca</taxon>
        <taxon>Gastropoda</taxon>
        <taxon>Heterobranchia</taxon>
        <taxon>Euthyneura</taxon>
        <taxon>Panpulmonata</taxon>
        <taxon>Sacoglossa</taxon>
        <taxon>Placobranchoidea</taxon>
        <taxon>Plakobranchidae</taxon>
        <taxon>Elysia</taxon>
    </lineage>
</organism>
<keyword evidence="2" id="KW-1185">Reference proteome</keyword>
<gene>
    <name evidence="1" type="ORF">RRG08_026871</name>
</gene>
<comment type="caution">
    <text evidence="1">The sequence shown here is derived from an EMBL/GenBank/DDBJ whole genome shotgun (WGS) entry which is preliminary data.</text>
</comment>
<accession>A0AAE0Y727</accession>
<evidence type="ECO:0000313" key="2">
    <source>
        <dbReference type="Proteomes" id="UP001283361"/>
    </source>
</evidence>